<proteinExistence type="predicted"/>
<sequence>MAQGLIRACAWSTDDPARAAVFAATVFAKGPHCAVQHARNVLTDTPEMLRLCEEAGLASVNRSTLARDLLTGERMAEVERILVR</sequence>
<evidence type="ECO:0000313" key="2">
    <source>
        <dbReference type="Proteomes" id="UP000003824"/>
    </source>
</evidence>
<dbReference type="SUPFAM" id="SSF51430">
    <property type="entry name" value="NAD(P)-linked oxidoreductase"/>
    <property type="match status" value="1"/>
</dbReference>
<gene>
    <name evidence="1" type="ORF">SSFG_05091</name>
</gene>
<accession>D6A6S3</accession>
<name>D6A6S3_STRV1</name>
<dbReference type="InterPro" id="IPR036812">
    <property type="entry name" value="NAD(P)_OxRdtase_dom_sf"/>
</dbReference>
<organism evidence="1 2">
    <name type="scientific">Streptomyces viridosporus (strain ATCC 14672 / DSM 40746 / JCM 4963 / KCTC 9882 / NRRL B-12104 / FH 1290)</name>
    <name type="common">Streptomyces ghanaensis</name>
    <dbReference type="NCBI Taxonomy" id="566461"/>
    <lineage>
        <taxon>Bacteria</taxon>
        <taxon>Bacillati</taxon>
        <taxon>Actinomycetota</taxon>
        <taxon>Actinomycetes</taxon>
        <taxon>Kitasatosporales</taxon>
        <taxon>Streptomycetaceae</taxon>
        <taxon>Streptomyces</taxon>
    </lineage>
</organism>
<dbReference type="Proteomes" id="UP000003824">
    <property type="component" value="Unassembled WGS sequence"/>
</dbReference>
<dbReference type="AlphaFoldDB" id="D6A6S3"/>
<evidence type="ECO:0000313" key="1">
    <source>
        <dbReference type="EMBL" id="EFE69848.2"/>
    </source>
</evidence>
<dbReference type="Gene3D" id="3.20.20.100">
    <property type="entry name" value="NADP-dependent oxidoreductase domain"/>
    <property type="match status" value="1"/>
</dbReference>
<protein>
    <submittedName>
        <fullName evidence="1">Aldo/keto reductase</fullName>
    </submittedName>
</protein>
<reference evidence="2" key="1">
    <citation type="submission" date="2008-12" db="EMBL/GenBank/DDBJ databases">
        <title>Annotation of Streptomyces ghanaensis ATCC 14672.</title>
        <authorList>
            <consortium name="The Broad Institute Genome Sequencing Platform"/>
            <consortium name="Broad Institute Microbial Sequencing Center"/>
            <person name="Fischbach M."/>
            <person name="Ward D."/>
            <person name="Young S."/>
            <person name="Kodira C.D."/>
            <person name="Zeng Q."/>
            <person name="Koehrsen M."/>
            <person name="Godfrey P."/>
            <person name="Alvarado L."/>
            <person name="Berlin A.M."/>
            <person name="Borenstein D."/>
            <person name="Chen Z."/>
            <person name="Engels R."/>
            <person name="Freedman E."/>
            <person name="Gellesch M."/>
            <person name="Goldberg J."/>
            <person name="Griggs A."/>
            <person name="Gujja S."/>
            <person name="Heiman D.I."/>
            <person name="Hepburn T.A."/>
            <person name="Howarth C."/>
            <person name="Jen D."/>
            <person name="Larson L."/>
            <person name="Lewis B."/>
            <person name="Mehta T."/>
            <person name="Park D."/>
            <person name="Pearson M."/>
            <person name="Roberts A."/>
            <person name="Saif S."/>
            <person name="Shea T.D."/>
            <person name="Shenoy N."/>
            <person name="Sisk P."/>
            <person name="Stolte C."/>
            <person name="Sykes S.N."/>
            <person name="Walk T."/>
            <person name="White J."/>
            <person name="Yandava C."/>
            <person name="Straight P."/>
            <person name="Clardy J."/>
            <person name="Hung D."/>
            <person name="Kolter R."/>
            <person name="Mekalanos J."/>
            <person name="Walker S."/>
            <person name="Walsh C.T."/>
            <person name="Wieland B.L.C."/>
            <person name="Ilzarbe M."/>
            <person name="Galagan J."/>
            <person name="Nusbaum C."/>
            <person name="Birren B."/>
        </authorList>
    </citation>
    <scope>NUCLEOTIDE SEQUENCE [LARGE SCALE GENOMIC DNA]</scope>
    <source>
        <strain evidence="2">ATCC 14672 / DSM 40746 / JCM 4963 / KCTC 9882 / NRRL B-12104 / FH 1290</strain>
    </source>
</reference>
<dbReference type="EMBL" id="DS999641">
    <property type="protein sequence ID" value="EFE69848.2"/>
    <property type="molecule type" value="Genomic_DNA"/>
</dbReference>
<dbReference type="eggNOG" id="COG0667">
    <property type="taxonomic scope" value="Bacteria"/>
</dbReference>